<dbReference type="InterPro" id="IPR018649">
    <property type="entry name" value="SHOCT"/>
</dbReference>
<proteinExistence type="predicted"/>
<evidence type="ECO:0000256" key="1">
    <source>
        <dbReference type="SAM" id="MobiDB-lite"/>
    </source>
</evidence>
<organism evidence="3 4">
    <name type="scientific">Spongiactinospora gelatinilytica</name>
    <dbReference type="NCBI Taxonomy" id="2666298"/>
    <lineage>
        <taxon>Bacteria</taxon>
        <taxon>Bacillati</taxon>
        <taxon>Actinomycetota</taxon>
        <taxon>Actinomycetes</taxon>
        <taxon>Streptosporangiales</taxon>
        <taxon>Streptosporangiaceae</taxon>
        <taxon>Spongiactinospora</taxon>
    </lineage>
</organism>
<dbReference type="AlphaFoldDB" id="A0A2W2HDW6"/>
<accession>A0A2W2HDW6</accession>
<feature type="compositionally biased region" description="Polar residues" evidence="1">
    <location>
        <begin position="1"/>
        <end position="12"/>
    </location>
</feature>
<gene>
    <name evidence="3" type="ORF">C1I98_06060</name>
</gene>
<name>A0A2W2HDW6_9ACTN</name>
<feature type="region of interest" description="Disordered" evidence="1">
    <location>
        <begin position="1"/>
        <end position="21"/>
    </location>
</feature>
<reference evidence="3 4" key="1">
    <citation type="submission" date="2018-01" db="EMBL/GenBank/DDBJ databases">
        <title>Draft genome sequence of Sphaerisporangium sp. 7K107.</title>
        <authorList>
            <person name="Sahin N."/>
            <person name="Saygin H."/>
            <person name="Ay H."/>
        </authorList>
    </citation>
    <scope>NUCLEOTIDE SEQUENCE [LARGE SCALE GENOMIC DNA]</scope>
    <source>
        <strain evidence="3 4">7K107</strain>
    </source>
</reference>
<keyword evidence="4" id="KW-1185">Reference proteome</keyword>
<protein>
    <recommendedName>
        <fullName evidence="2">SHOCT domain-containing protein</fullName>
    </recommendedName>
</protein>
<comment type="caution">
    <text evidence="3">The sequence shown here is derived from an EMBL/GenBank/DDBJ whole genome shotgun (WGS) entry which is preliminary data.</text>
</comment>
<evidence type="ECO:0000313" key="3">
    <source>
        <dbReference type="EMBL" id="PZG53149.1"/>
    </source>
</evidence>
<evidence type="ECO:0000313" key="4">
    <source>
        <dbReference type="Proteomes" id="UP000248544"/>
    </source>
</evidence>
<evidence type="ECO:0000259" key="2">
    <source>
        <dbReference type="Pfam" id="PF09851"/>
    </source>
</evidence>
<sequence>MPVQMVHTSQQPPAGGPGIDGDLVTQLERLGALVKSGILTREEFDAKKAEILRRL</sequence>
<dbReference type="Proteomes" id="UP000248544">
    <property type="component" value="Unassembled WGS sequence"/>
</dbReference>
<feature type="domain" description="SHOCT" evidence="2">
    <location>
        <begin position="25"/>
        <end position="52"/>
    </location>
</feature>
<dbReference type="EMBL" id="POUA01000028">
    <property type="protein sequence ID" value="PZG53149.1"/>
    <property type="molecule type" value="Genomic_DNA"/>
</dbReference>
<dbReference type="Pfam" id="PF09851">
    <property type="entry name" value="SHOCT"/>
    <property type="match status" value="1"/>
</dbReference>